<comment type="caution">
    <text evidence="3">The sequence shown here is derived from an EMBL/GenBank/DDBJ whole genome shotgun (WGS) entry which is preliminary data.</text>
</comment>
<evidence type="ECO:0000313" key="4">
    <source>
        <dbReference type="Proteomes" id="UP000284250"/>
    </source>
</evidence>
<dbReference type="Gene3D" id="3.40.50.300">
    <property type="entry name" value="P-loop containing nucleotide triphosphate hydrolases"/>
    <property type="match status" value="1"/>
</dbReference>
<keyword evidence="4" id="KW-1185">Reference proteome</keyword>
<protein>
    <recommendedName>
        <fullName evidence="2">KAP NTPase domain-containing protein</fullName>
    </recommendedName>
</protein>
<gene>
    <name evidence="3" type="ORF">D0T11_19715</name>
</gene>
<dbReference type="InterPro" id="IPR027417">
    <property type="entry name" value="P-loop_NTPase"/>
</dbReference>
<dbReference type="Proteomes" id="UP000284250">
    <property type="component" value="Unassembled WGS sequence"/>
</dbReference>
<reference evidence="3 4" key="1">
    <citation type="submission" date="2019-01" db="EMBL/GenBank/DDBJ databases">
        <title>Hymenobacter humicola sp. nov., isolated from soils in Antarctica.</title>
        <authorList>
            <person name="Sedlacek I."/>
            <person name="Holochova P."/>
            <person name="Kralova S."/>
            <person name="Pantucek R."/>
            <person name="Stankova E."/>
            <person name="Vrbovska V."/>
            <person name="Kristofova L."/>
            <person name="Svec P."/>
            <person name="Busse H.-J."/>
        </authorList>
    </citation>
    <scope>NUCLEOTIDE SEQUENCE [LARGE SCALE GENOMIC DNA]</scope>
    <source>
        <strain evidence="3 4">CCM 8852</strain>
    </source>
</reference>
<accession>A0A418QKZ1</accession>
<dbReference type="InterPro" id="IPR011646">
    <property type="entry name" value="KAP_P-loop"/>
</dbReference>
<dbReference type="AlphaFoldDB" id="A0A418QKZ1"/>
<dbReference type="OrthoDB" id="88903at2"/>
<dbReference type="PANTHER" id="PTHR22674">
    <property type="entry name" value="NTPASE, KAP FAMILY P-LOOP DOMAIN-CONTAINING 1"/>
    <property type="match status" value="1"/>
</dbReference>
<evidence type="ECO:0000259" key="2">
    <source>
        <dbReference type="Pfam" id="PF07693"/>
    </source>
</evidence>
<dbReference type="RefSeq" id="WP_119657533.1">
    <property type="nucleotide sequence ID" value="NZ_JBHUOI010000086.1"/>
</dbReference>
<dbReference type="InterPro" id="IPR052754">
    <property type="entry name" value="NTPase_KAP_P-loop"/>
</dbReference>
<dbReference type="EMBL" id="QYCN01000047">
    <property type="protein sequence ID" value="RIY05801.1"/>
    <property type="molecule type" value="Genomic_DNA"/>
</dbReference>
<dbReference type="Pfam" id="PF07693">
    <property type="entry name" value="KAP_NTPase"/>
    <property type="match status" value="1"/>
</dbReference>
<proteinExistence type="predicted"/>
<feature type="region of interest" description="Disordered" evidence="1">
    <location>
        <begin position="441"/>
        <end position="464"/>
    </location>
</feature>
<name>A0A418QKZ1_9BACT</name>
<sequence length="662" mass="73008">MWSDNETNVDLINVQHIVGAVTGLIENRALLPLTIGVFGAWGSGKSSVMKMTEDYFSDNEKVLCVPFNGWLFEGNDDAKSALMGSILDALQDHLPTATKAKKKAQDLLQKLLKRVDWLRLMGMAGKQVLSFTLTGMPHIGSLGEAAGYIKDKVKGVSVEDAKELIKESPEPADNIRRTVREFRQDFAELLKESKIDTLVVLIDDLDRCLPDTIIETLEAIKLFLYVPNTAFIIGADERLVQHAVKRRFPEIGDDASSSAQEKFDLGRDYLEKLVQMPVRIPQLGYAEVETYINLLFAQLRLDAGPFEKVCKQVLQKVQAEVSSTAVFSLATIGQFVPDAPAELLDDLALSQQTADVLTRILRGNPRQIKRFLNTMLLRINMAKAKHATLKLRVMTKLMLLEEFKPMTFGLLANWQAEADGKPPEIAELENRLRESSNILSAVPEPAPEAATPAASDEAQDRNLIPERARSWADDEWLRDWIQSEPPLSQENLAPYFYVARDKIGVLRGAALRLSEEATKTLRMLLSASAAERTGGNSSSAKLSDEEAAILLKALADRSGRSEDLGIEGSPLRAIIELAKVKESVAGEALAFIETINVKRLPVGIPVQIKSLSTIVPASKLAADRLLQRWSTDAENPQLMLSAGRVISGNAVLNRNSSNPLRT</sequence>
<evidence type="ECO:0000313" key="3">
    <source>
        <dbReference type="EMBL" id="RIY05801.1"/>
    </source>
</evidence>
<dbReference type="PANTHER" id="PTHR22674:SF6">
    <property type="entry name" value="NTPASE KAP FAMILY P-LOOP DOMAIN-CONTAINING PROTEIN 1"/>
    <property type="match status" value="1"/>
</dbReference>
<feature type="compositionally biased region" description="Low complexity" evidence="1">
    <location>
        <begin position="441"/>
        <end position="456"/>
    </location>
</feature>
<evidence type="ECO:0000256" key="1">
    <source>
        <dbReference type="SAM" id="MobiDB-lite"/>
    </source>
</evidence>
<feature type="domain" description="KAP NTPase" evidence="2">
    <location>
        <begin position="30"/>
        <end position="376"/>
    </location>
</feature>
<dbReference type="SUPFAM" id="SSF52540">
    <property type="entry name" value="P-loop containing nucleoside triphosphate hydrolases"/>
    <property type="match status" value="1"/>
</dbReference>
<organism evidence="3 4">
    <name type="scientific">Hymenobacter rubripertinctus</name>
    <dbReference type="NCBI Taxonomy" id="2029981"/>
    <lineage>
        <taxon>Bacteria</taxon>
        <taxon>Pseudomonadati</taxon>
        <taxon>Bacteroidota</taxon>
        <taxon>Cytophagia</taxon>
        <taxon>Cytophagales</taxon>
        <taxon>Hymenobacteraceae</taxon>
        <taxon>Hymenobacter</taxon>
    </lineage>
</organism>